<dbReference type="EMBL" id="JAPDMQ010001045">
    <property type="protein sequence ID" value="KAK0519243.1"/>
    <property type="molecule type" value="Genomic_DNA"/>
</dbReference>
<sequence>YGLPHQNAYATSYPPYIFMGVDFTQPFDVDKFPLPITLRRTEMLRMFLDRCKTDTERAGGIYPEHLKKLIKLLKRSCRSLRRDRDKLAAQLLEPDWLALCDSIPHHEPTTDRPVVLFLFGTLVGSYTDDQYDVPDTINVLDSYNWTPSDRIMHARDAGIFIWGDMVTFDAFDKDALRLFLERIQAPEPTVGLPAPQSAPSATASTAPSATLQQSTAAATPAASPAPATAAATLQAGTSVLATPGPATAATQQAGTSVLASPAPATAAATLQAGTSVLATPAPATAATQQAGTSVLATPAPATAAATLQAGTSVLATPAPATAATQQAGTSVLASPAPATAAATQQAGTSVLAIPAPATAATQQAGTSVLATPAPATAATQQAGTSVLASPAPATATQQAGTSTSPSPATAAPATTAASARTAALWQAGASTSPSPATATKAAPATTAAPRQTGASTSPSSATATKAATQRAGASTSAMAVQATAARADLAVEATAARRLGKTLEWKEVGHGKYDGLFTKVQSGDASGVQPITLPKKAWRAPKGTNFLGYDISDRVLPQIVIPAPSLSGKRISDERGNGRAPTLPMELVLAIMSLAADTQRELRGLRDTAALILNLPKGAQDPEIALGPVYIVPDWLDSRLEDFAQQFGLLPRLSDALCAKPSAVAARLNMMLIHIKQMPAQWEVDEPLQLIESGACKASKTLSLDLLGRGVKVDDTDLSLWFHKGRKAITRFFLRAKGLLQMAKGLNTLEGLDVRLGAWAALSFIDLVEPQGNGHVQVGPEYHLSTEMLYELTASLPQLRRICICIEARAWNRSELVNPPTINAERLIGASHGTAGRKAKLIYAALRMPGLTLSLCTNNFCQHLGNLHTLDIVCDRLKCDKRPGDLIYHIAVRFGKTLTKLRVCALQGVDPAQLSPTAPIMRDDEATVPVPAGLIDDDGDTIMQNATTQNATSAHHDTRQPVELLQLKSLHVECPEFGFTDMNAMRMPNLETFNLRTASAPFQDGTTRLRTPLEGLEGGVMGPFSNKKAALRAWGRIAPSQTEEWRKLRPKGAYDLVDTGAFLLVNERNASLFEQGSLARHPQHTTASSAYPGSSAQARQHTAAQCGSSVRAPRRTAAWGENPGEYYDWHGTLGVRWREEREARQRAAEETVRITFEGGEGSAQQLLKGAVQRLEPYSCAYFLQALAEALTEAGRRTEAEQVRALIPTPPAPLGIDPSFLTTTDLNSLSRLRISGAEDDDQTERDAEGETDLEQMDTIVRTIERGESASSDEDDEDDEDDDDEDDEDDSDETPSPPPPQGTASPGLGEGEAADPERARVDPLAAGGGEHCHPALQ</sequence>
<name>A0AAN6G6J2_9BASI</name>
<comment type="caution">
    <text evidence="2">The sequence shown here is derived from an EMBL/GenBank/DDBJ whole genome shotgun (WGS) entry which is preliminary data.</text>
</comment>
<feature type="compositionally biased region" description="Acidic residues" evidence="1">
    <location>
        <begin position="1269"/>
        <end position="1291"/>
    </location>
</feature>
<keyword evidence="3" id="KW-1185">Reference proteome</keyword>
<feature type="compositionally biased region" description="Low complexity" evidence="1">
    <location>
        <begin position="192"/>
        <end position="223"/>
    </location>
</feature>
<evidence type="ECO:0000313" key="3">
    <source>
        <dbReference type="Proteomes" id="UP001176521"/>
    </source>
</evidence>
<evidence type="ECO:0000313" key="2">
    <source>
        <dbReference type="EMBL" id="KAK0519243.1"/>
    </source>
</evidence>
<feature type="compositionally biased region" description="Polar residues" evidence="1">
    <location>
        <begin position="1084"/>
        <end position="1108"/>
    </location>
</feature>
<feature type="region of interest" description="Disordered" evidence="1">
    <location>
        <begin position="188"/>
        <end position="223"/>
    </location>
</feature>
<protein>
    <submittedName>
        <fullName evidence="2">Uncharacterized protein</fullName>
    </submittedName>
</protein>
<feature type="compositionally biased region" description="Acidic residues" evidence="1">
    <location>
        <begin position="1236"/>
        <end position="1254"/>
    </location>
</feature>
<gene>
    <name evidence="2" type="ORF">OC842_007513</name>
</gene>
<dbReference type="Proteomes" id="UP001176521">
    <property type="component" value="Unassembled WGS sequence"/>
</dbReference>
<reference evidence="2" key="1">
    <citation type="journal article" date="2023" name="PhytoFront">
        <title>Draft Genome Resources of Seven Strains of Tilletia horrida, Causal Agent of Kernel Smut of Rice.</title>
        <authorList>
            <person name="Khanal S."/>
            <person name="Antony Babu S."/>
            <person name="Zhou X.G."/>
        </authorList>
    </citation>
    <scope>NUCLEOTIDE SEQUENCE</scope>
    <source>
        <strain evidence="2">TX3</strain>
    </source>
</reference>
<feature type="region of interest" description="Disordered" evidence="1">
    <location>
        <begin position="1077"/>
        <end position="1109"/>
    </location>
</feature>
<dbReference type="PANTHER" id="PTHR21713">
    <property type="entry name" value="NASCENT POLYPEPTIDE ASSOCIATED COMPLEX ALPHA SUBUNIT-RELATED"/>
    <property type="match status" value="1"/>
</dbReference>
<dbReference type="InterPro" id="IPR016641">
    <property type="entry name" value="EGD2/NACA0like"/>
</dbReference>
<accession>A0AAN6G6J2</accession>
<feature type="non-terminal residue" evidence="2">
    <location>
        <position position="1"/>
    </location>
</feature>
<proteinExistence type="predicted"/>
<feature type="region of interest" description="Disordered" evidence="1">
    <location>
        <begin position="1232"/>
        <end position="1335"/>
    </location>
</feature>
<feature type="region of interest" description="Disordered" evidence="1">
    <location>
        <begin position="381"/>
        <end position="472"/>
    </location>
</feature>
<dbReference type="GO" id="GO:0005854">
    <property type="term" value="C:nascent polypeptide-associated complex"/>
    <property type="evidence" value="ECO:0007669"/>
    <property type="project" value="InterPro"/>
</dbReference>
<organism evidence="2 3">
    <name type="scientific">Tilletia horrida</name>
    <dbReference type="NCBI Taxonomy" id="155126"/>
    <lineage>
        <taxon>Eukaryota</taxon>
        <taxon>Fungi</taxon>
        <taxon>Dikarya</taxon>
        <taxon>Basidiomycota</taxon>
        <taxon>Ustilaginomycotina</taxon>
        <taxon>Exobasidiomycetes</taxon>
        <taxon>Tilletiales</taxon>
        <taxon>Tilletiaceae</taxon>
        <taxon>Tilletia</taxon>
    </lineage>
</organism>
<evidence type="ECO:0000256" key="1">
    <source>
        <dbReference type="SAM" id="MobiDB-lite"/>
    </source>
</evidence>